<dbReference type="Pfam" id="PF14555">
    <property type="entry name" value="UBA_4"/>
    <property type="match status" value="1"/>
</dbReference>
<reference evidence="2 3" key="1">
    <citation type="journal article" date="2011" name="Science">
        <title>The ecoresponsive genome of Daphnia pulex.</title>
        <authorList>
            <person name="Colbourne J.K."/>
            <person name="Pfrender M.E."/>
            <person name="Gilbert D."/>
            <person name="Thomas W.K."/>
            <person name="Tucker A."/>
            <person name="Oakley T.H."/>
            <person name="Tokishita S."/>
            <person name="Aerts A."/>
            <person name="Arnold G.J."/>
            <person name="Basu M.K."/>
            <person name="Bauer D.J."/>
            <person name="Caceres C.E."/>
            <person name="Carmel L."/>
            <person name="Casola C."/>
            <person name="Choi J.H."/>
            <person name="Detter J.C."/>
            <person name="Dong Q."/>
            <person name="Dusheyko S."/>
            <person name="Eads B.D."/>
            <person name="Frohlich T."/>
            <person name="Geiler-Samerotte K.A."/>
            <person name="Gerlach D."/>
            <person name="Hatcher P."/>
            <person name="Jogdeo S."/>
            <person name="Krijgsveld J."/>
            <person name="Kriventseva E.V."/>
            <person name="Kultz D."/>
            <person name="Laforsch C."/>
            <person name="Lindquist E."/>
            <person name="Lopez J."/>
            <person name="Manak J.R."/>
            <person name="Muller J."/>
            <person name="Pangilinan J."/>
            <person name="Patwardhan R.P."/>
            <person name="Pitluck S."/>
            <person name="Pritham E.J."/>
            <person name="Rechtsteiner A."/>
            <person name="Rho M."/>
            <person name="Rogozin I.B."/>
            <person name="Sakarya O."/>
            <person name="Salamov A."/>
            <person name="Schaack S."/>
            <person name="Shapiro H."/>
            <person name="Shiga Y."/>
            <person name="Skalitzky C."/>
            <person name="Smith Z."/>
            <person name="Souvorov A."/>
            <person name="Sung W."/>
            <person name="Tang Z."/>
            <person name="Tsuchiya D."/>
            <person name="Tu H."/>
            <person name="Vos H."/>
            <person name="Wang M."/>
            <person name="Wolf Y.I."/>
            <person name="Yamagata H."/>
            <person name="Yamada T."/>
            <person name="Ye Y."/>
            <person name="Shaw J.R."/>
            <person name="Andrews J."/>
            <person name="Crease T.J."/>
            <person name="Tang H."/>
            <person name="Lucas S.M."/>
            <person name="Robertson H.M."/>
            <person name="Bork P."/>
            <person name="Koonin E.V."/>
            <person name="Zdobnov E.M."/>
            <person name="Grigoriev I.V."/>
            <person name="Lynch M."/>
            <person name="Boore J.L."/>
        </authorList>
    </citation>
    <scope>NUCLEOTIDE SEQUENCE [LARGE SCALE GENOMIC DNA]</scope>
</reference>
<dbReference type="OrthoDB" id="661148at2759"/>
<dbReference type="HOGENOM" id="CLU_076188_0_1_1"/>
<dbReference type="InterPro" id="IPR013783">
    <property type="entry name" value="Ig-like_fold"/>
</dbReference>
<dbReference type="Proteomes" id="UP000000305">
    <property type="component" value="Unassembled WGS sequence"/>
</dbReference>
<dbReference type="GO" id="GO:0000407">
    <property type="term" value="C:phagophore assembly site"/>
    <property type="evidence" value="ECO:0000318"/>
    <property type="project" value="GO_Central"/>
</dbReference>
<dbReference type="PANTHER" id="PTHR20930">
    <property type="entry name" value="OVARIAN CARCINOMA ANTIGEN CA125-RELATED"/>
    <property type="match status" value="1"/>
</dbReference>
<dbReference type="EMBL" id="GL732558">
    <property type="protein sequence ID" value="EFX78336.1"/>
    <property type="molecule type" value="Genomic_DNA"/>
</dbReference>
<dbReference type="CDD" id="cd14947">
    <property type="entry name" value="NBR1_like"/>
    <property type="match status" value="1"/>
</dbReference>
<dbReference type="PhylomeDB" id="E9GQH4"/>
<dbReference type="Pfam" id="PF16158">
    <property type="entry name" value="N_BRCA1_IG"/>
    <property type="match status" value="1"/>
</dbReference>
<dbReference type="Gene3D" id="2.60.40.10">
    <property type="entry name" value="Immunoglobulins"/>
    <property type="match status" value="1"/>
</dbReference>
<dbReference type="InterPro" id="IPR032350">
    <property type="entry name" value="Nbr1_FW"/>
</dbReference>
<accession>E9GQH4</accession>
<proteinExistence type="predicted"/>
<dbReference type="Gene3D" id="1.10.8.10">
    <property type="entry name" value="DNA helicase RuvA subunit, C-terminal domain"/>
    <property type="match status" value="1"/>
</dbReference>
<dbReference type="CDD" id="cd14349">
    <property type="entry name" value="UBA_CF106"/>
    <property type="match status" value="1"/>
</dbReference>
<dbReference type="KEGG" id="dpx:DAPPUDRAFT_105357"/>
<evidence type="ECO:0000313" key="3">
    <source>
        <dbReference type="Proteomes" id="UP000000305"/>
    </source>
</evidence>
<dbReference type="PANTHER" id="PTHR20930:SF0">
    <property type="entry name" value="PROTEIN ILRUN"/>
    <property type="match status" value="1"/>
</dbReference>
<dbReference type="STRING" id="6669.E9GQH4"/>
<organism evidence="2 3">
    <name type="scientific">Daphnia pulex</name>
    <name type="common">Water flea</name>
    <dbReference type="NCBI Taxonomy" id="6669"/>
    <lineage>
        <taxon>Eukaryota</taxon>
        <taxon>Metazoa</taxon>
        <taxon>Ecdysozoa</taxon>
        <taxon>Arthropoda</taxon>
        <taxon>Crustacea</taxon>
        <taxon>Branchiopoda</taxon>
        <taxon>Diplostraca</taxon>
        <taxon>Cladocera</taxon>
        <taxon>Anomopoda</taxon>
        <taxon>Daphniidae</taxon>
        <taxon>Daphnia</taxon>
    </lineage>
</organism>
<sequence length="259" mass="28467">MSTRNAALRLGGLLEIHQRDNNQVERHTCKTVMEVDDLEQNLLQQFSCMGTTDHEVLISQLRKLVGDDVNESTASFFLDMNNWNLQAAICSYFEFQSTHKLPNMTLVQDVTIGEGESVPPQTSFVKTWKVANNGDDRWPDGSYLAFTGGVNLALQTAVPVAPLNPGEVTDISVDMNSPSLPGMYESKWRMATPNGSYFGDTIWVILSVAEGGTLALTQQLTHFNALGSVIPIGSHFNPFAAQNVGRPQHLHQDDAQMGS</sequence>
<keyword evidence="3" id="KW-1185">Reference proteome</keyword>
<dbReference type="AlphaFoldDB" id="E9GQH4"/>
<dbReference type="SUPFAM" id="SSF46934">
    <property type="entry name" value="UBA-like"/>
    <property type="match status" value="1"/>
</dbReference>
<dbReference type="InterPro" id="IPR039517">
    <property type="entry name" value="C6orf106_UBA-like"/>
</dbReference>
<protein>
    <recommendedName>
        <fullName evidence="1">Nbr1 FW domain-containing protein</fullName>
    </recommendedName>
</protein>
<evidence type="ECO:0000259" key="1">
    <source>
        <dbReference type="Pfam" id="PF16158"/>
    </source>
</evidence>
<dbReference type="InParanoid" id="E9GQH4"/>
<dbReference type="InterPro" id="IPR009060">
    <property type="entry name" value="UBA-like_sf"/>
</dbReference>
<dbReference type="eggNOG" id="KOG4351">
    <property type="taxonomic scope" value="Eukaryota"/>
</dbReference>
<dbReference type="OMA" id="LESCNWN"/>
<name>E9GQH4_DAPPU</name>
<gene>
    <name evidence="2" type="ORF">DAPPUDRAFT_105357</name>
</gene>
<dbReference type="GO" id="GO:0043130">
    <property type="term" value="F:ubiquitin binding"/>
    <property type="evidence" value="ECO:0000318"/>
    <property type="project" value="GO_Central"/>
</dbReference>
<dbReference type="GO" id="GO:0016236">
    <property type="term" value="P:macroautophagy"/>
    <property type="evidence" value="ECO:0000318"/>
    <property type="project" value="GO_Central"/>
</dbReference>
<evidence type="ECO:0000313" key="2">
    <source>
        <dbReference type="EMBL" id="EFX78336.1"/>
    </source>
</evidence>
<feature type="domain" description="Nbr1 FW" evidence="1">
    <location>
        <begin position="111"/>
        <end position="208"/>
    </location>
</feature>